<feature type="domain" description="GGDEF" evidence="2">
    <location>
        <begin position="343"/>
        <end position="470"/>
    </location>
</feature>
<sequence length="470" mass="55852">MIMKLKNVFYRKITPLRKKMIEQNILESLSYADVSYKILEEYLNQEMKSYSQILVEQYKKNPDIYSWDLGKFKRQFKNYDIYIIDQNLKIVRATFEKDLGLDFSKFPNFAKLLRKRMSGNTFYADRIDISMNSFRLKKYSYMPTPDHKYLLELSIDIIESNPVMKDMNVFSRANYLTRNYDLLKQITFYKFNETGSEVRIITQRGISYVDTKIQKNIKETVKKIILTKRPVEINDYSSNGKYTYKYIPYLNYTRDNRLDWWNSYVVELTYDNSFLYSKLAREKRIFAVEITITILLFIMFLMAFRNLLNQTEKTASYDPLTALPNRSFFAEYFKNIIYKRQSDKMAILFIDINDFKMINDTYGHDTGDFVLKKVAEILKRILRKDDLVIRYGGDEFLVLLRGINSLKDVELVVQKINQEINKPFNIHDKTIEISASIGISMYPDNGSTLEELITKADESMYKEKTKQKKA</sequence>
<dbReference type="SUPFAM" id="SSF55073">
    <property type="entry name" value="Nucleotide cyclase"/>
    <property type="match status" value="1"/>
</dbReference>
<gene>
    <name evidence="3" type="ORF">OTK00_001610</name>
</gene>
<dbReference type="InterPro" id="IPR043128">
    <property type="entry name" value="Rev_trsase/Diguanyl_cyclase"/>
</dbReference>
<evidence type="ECO:0000313" key="4">
    <source>
        <dbReference type="Proteomes" id="UP001164909"/>
    </source>
</evidence>
<keyword evidence="1" id="KW-0472">Membrane</keyword>
<keyword evidence="4" id="KW-1185">Reference proteome</keyword>
<dbReference type="EMBL" id="CP113865">
    <property type="protein sequence ID" value="WAM33136.1"/>
    <property type="molecule type" value="Genomic_DNA"/>
</dbReference>
<dbReference type="PROSITE" id="PS50887">
    <property type="entry name" value="GGDEF"/>
    <property type="match status" value="1"/>
</dbReference>
<dbReference type="Pfam" id="PF00990">
    <property type="entry name" value="GGDEF"/>
    <property type="match status" value="1"/>
</dbReference>
<protein>
    <submittedName>
        <fullName evidence="3">GGDEF domain-containing protein</fullName>
    </submittedName>
</protein>
<dbReference type="CDD" id="cd01949">
    <property type="entry name" value="GGDEF"/>
    <property type="match status" value="1"/>
</dbReference>
<reference evidence="3" key="1">
    <citation type="submission" date="2022-12" db="EMBL/GenBank/DDBJ databases">
        <authorList>
            <person name="Bing R.G."/>
            <person name="Willard D.J."/>
            <person name="Manesh M.J.H."/>
            <person name="Laemthong T."/>
            <person name="Crosby J.R."/>
            <person name="Kelly R.M."/>
        </authorList>
    </citation>
    <scope>NUCLEOTIDE SEQUENCE</scope>
    <source>
        <strain evidence="3">DSM 8990</strain>
    </source>
</reference>
<dbReference type="PANTHER" id="PTHR46663:SF2">
    <property type="entry name" value="GGDEF DOMAIN-CONTAINING PROTEIN"/>
    <property type="match status" value="1"/>
</dbReference>
<name>A0ABY7BQ54_9FIRM</name>
<dbReference type="PANTHER" id="PTHR46663">
    <property type="entry name" value="DIGUANYLATE CYCLASE DGCT-RELATED"/>
    <property type="match status" value="1"/>
</dbReference>
<keyword evidence="1" id="KW-1133">Transmembrane helix</keyword>
<dbReference type="InterPro" id="IPR052163">
    <property type="entry name" value="DGC-Regulatory_Protein"/>
</dbReference>
<proteinExistence type="predicted"/>
<dbReference type="InterPro" id="IPR029787">
    <property type="entry name" value="Nucleotide_cyclase"/>
</dbReference>
<dbReference type="RefSeq" id="WP_082054640.1">
    <property type="nucleotide sequence ID" value="NZ_CP113865.1"/>
</dbReference>
<dbReference type="NCBIfam" id="TIGR00254">
    <property type="entry name" value="GGDEF"/>
    <property type="match status" value="1"/>
</dbReference>
<feature type="transmembrane region" description="Helical" evidence="1">
    <location>
        <begin position="285"/>
        <end position="304"/>
    </location>
</feature>
<evidence type="ECO:0000313" key="3">
    <source>
        <dbReference type="EMBL" id="WAM33136.1"/>
    </source>
</evidence>
<evidence type="ECO:0000259" key="2">
    <source>
        <dbReference type="PROSITE" id="PS50887"/>
    </source>
</evidence>
<organism evidence="3 4">
    <name type="scientific">Caldicellulosiruptor morganii</name>
    <dbReference type="NCBI Taxonomy" id="1387555"/>
    <lineage>
        <taxon>Bacteria</taxon>
        <taxon>Bacillati</taxon>
        <taxon>Bacillota</taxon>
        <taxon>Bacillota incertae sedis</taxon>
        <taxon>Caldicellulosiruptorales</taxon>
        <taxon>Caldicellulosiruptoraceae</taxon>
        <taxon>Caldicellulosiruptor</taxon>
    </lineage>
</organism>
<dbReference type="SMART" id="SM00267">
    <property type="entry name" value="GGDEF"/>
    <property type="match status" value="1"/>
</dbReference>
<accession>A0ABY7BQ54</accession>
<keyword evidence="1" id="KW-0812">Transmembrane</keyword>
<evidence type="ECO:0000256" key="1">
    <source>
        <dbReference type="SAM" id="Phobius"/>
    </source>
</evidence>
<dbReference type="Proteomes" id="UP001164909">
    <property type="component" value="Chromosome"/>
</dbReference>
<dbReference type="InterPro" id="IPR000160">
    <property type="entry name" value="GGDEF_dom"/>
</dbReference>
<dbReference type="Gene3D" id="3.30.70.270">
    <property type="match status" value="1"/>
</dbReference>